<dbReference type="InterPro" id="IPR001845">
    <property type="entry name" value="HTH_ArsR_DNA-bd_dom"/>
</dbReference>
<dbReference type="CDD" id="cd00090">
    <property type="entry name" value="HTH_ARSR"/>
    <property type="match status" value="1"/>
</dbReference>
<comment type="caution">
    <text evidence="5">The sequence shown here is derived from an EMBL/GenBank/DDBJ whole genome shotgun (WGS) entry which is preliminary data.</text>
</comment>
<dbReference type="Pfam" id="PF01022">
    <property type="entry name" value="HTH_5"/>
    <property type="match status" value="1"/>
</dbReference>
<evidence type="ECO:0000256" key="1">
    <source>
        <dbReference type="ARBA" id="ARBA00023015"/>
    </source>
</evidence>
<dbReference type="PANTHER" id="PTHR33154:SF33">
    <property type="entry name" value="TRANSCRIPTIONAL REPRESSOR SDPR"/>
    <property type="match status" value="1"/>
</dbReference>
<evidence type="ECO:0000259" key="4">
    <source>
        <dbReference type="PROSITE" id="PS50987"/>
    </source>
</evidence>
<dbReference type="SUPFAM" id="SSF46785">
    <property type="entry name" value="Winged helix' DNA-binding domain"/>
    <property type="match status" value="1"/>
</dbReference>
<evidence type="ECO:0000256" key="3">
    <source>
        <dbReference type="ARBA" id="ARBA00023163"/>
    </source>
</evidence>
<dbReference type="AlphaFoldDB" id="A0A4R5KR33"/>
<evidence type="ECO:0000313" key="6">
    <source>
        <dbReference type="Proteomes" id="UP000295511"/>
    </source>
</evidence>
<dbReference type="PRINTS" id="PR00778">
    <property type="entry name" value="HTHARSR"/>
</dbReference>
<evidence type="ECO:0000313" key="5">
    <source>
        <dbReference type="EMBL" id="TDF97822.1"/>
    </source>
</evidence>
<dbReference type="GO" id="GO:0003677">
    <property type="term" value="F:DNA binding"/>
    <property type="evidence" value="ECO:0007669"/>
    <property type="project" value="UniProtKB-KW"/>
</dbReference>
<protein>
    <submittedName>
        <fullName evidence="5">Transcriptional regulator</fullName>
    </submittedName>
</protein>
<keyword evidence="1" id="KW-0805">Transcription regulation</keyword>
<dbReference type="GO" id="GO:0003700">
    <property type="term" value="F:DNA-binding transcription factor activity"/>
    <property type="evidence" value="ECO:0007669"/>
    <property type="project" value="InterPro"/>
</dbReference>
<dbReference type="SMART" id="SM00418">
    <property type="entry name" value="HTH_ARSR"/>
    <property type="match status" value="1"/>
</dbReference>
<organism evidence="5 6">
    <name type="scientific">Arthrobacter terricola</name>
    <dbReference type="NCBI Taxonomy" id="2547396"/>
    <lineage>
        <taxon>Bacteria</taxon>
        <taxon>Bacillati</taxon>
        <taxon>Actinomycetota</taxon>
        <taxon>Actinomycetes</taxon>
        <taxon>Micrococcales</taxon>
        <taxon>Micrococcaceae</taxon>
        <taxon>Arthrobacter</taxon>
    </lineage>
</organism>
<proteinExistence type="predicted"/>
<dbReference type="Gene3D" id="1.10.10.10">
    <property type="entry name" value="Winged helix-like DNA-binding domain superfamily/Winged helix DNA-binding domain"/>
    <property type="match status" value="1"/>
</dbReference>
<dbReference type="InterPro" id="IPR036390">
    <property type="entry name" value="WH_DNA-bd_sf"/>
</dbReference>
<evidence type="ECO:0000256" key="2">
    <source>
        <dbReference type="ARBA" id="ARBA00023125"/>
    </source>
</evidence>
<dbReference type="PANTHER" id="PTHR33154">
    <property type="entry name" value="TRANSCRIPTIONAL REGULATOR, ARSR FAMILY"/>
    <property type="match status" value="1"/>
</dbReference>
<dbReference type="OrthoDB" id="3628603at2"/>
<reference evidence="5 6" key="1">
    <citation type="submission" date="2019-03" db="EMBL/GenBank/DDBJ databases">
        <title>Whole genome sequence of Arthrobacter sp JH1-1.</title>
        <authorList>
            <person name="Trinh H.N."/>
        </authorList>
    </citation>
    <scope>NUCLEOTIDE SEQUENCE [LARGE SCALE GENOMIC DNA]</scope>
    <source>
        <strain evidence="5 6">JH1-1</strain>
    </source>
</reference>
<accession>A0A4R5KR33</accession>
<feature type="domain" description="HTH arsR-type" evidence="4">
    <location>
        <begin position="1"/>
        <end position="86"/>
    </location>
</feature>
<dbReference type="InterPro" id="IPR011991">
    <property type="entry name" value="ArsR-like_HTH"/>
</dbReference>
<dbReference type="EMBL" id="SMRU01000007">
    <property type="protein sequence ID" value="TDF97822.1"/>
    <property type="molecule type" value="Genomic_DNA"/>
</dbReference>
<keyword evidence="3" id="KW-0804">Transcription</keyword>
<gene>
    <name evidence="5" type="ORF">E1809_07375</name>
</gene>
<keyword evidence="6" id="KW-1185">Reference proteome</keyword>
<name>A0A4R5KR33_9MICC</name>
<keyword evidence="2" id="KW-0238">DNA-binding</keyword>
<dbReference type="PROSITE" id="PS50987">
    <property type="entry name" value="HTH_ARSR_2"/>
    <property type="match status" value="1"/>
</dbReference>
<dbReference type="Proteomes" id="UP000295511">
    <property type="component" value="Unassembled WGS sequence"/>
</dbReference>
<dbReference type="InterPro" id="IPR036388">
    <property type="entry name" value="WH-like_DNA-bd_sf"/>
</dbReference>
<dbReference type="NCBIfam" id="NF033788">
    <property type="entry name" value="HTH_metalloreg"/>
    <property type="match status" value="1"/>
</dbReference>
<dbReference type="RefSeq" id="WP_133203581.1">
    <property type="nucleotide sequence ID" value="NZ_SMRU01000007.1"/>
</dbReference>
<dbReference type="InterPro" id="IPR051081">
    <property type="entry name" value="HTH_MetalResp_TranReg"/>
</dbReference>
<sequence length="109" mass="12544">MLDPLEVAAEPNRRRLLHMLAAGERTVTELAAEFTVSRSAVSQHLLLLEEVGLVTARKEGRNRFYRLDTLGMRNLRILFEQFWTAELDMLLDDARNFTTDRLPTSEESP</sequence>